<dbReference type="Pfam" id="PF13579">
    <property type="entry name" value="Glyco_trans_4_4"/>
    <property type="match status" value="1"/>
</dbReference>
<comment type="similarity">
    <text evidence="1 7">Belongs to the glycosyltransferase group 1 family. MshA subfamily.</text>
</comment>
<evidence type="ECO:0000256" key="2">
    <source>
        <dbReference type="ARBA" id="ARBA00022676"/>
    </source>
</evidence>
<evidence type="ECO:0000313" key="10">
    <source>
        <dbReference type="EMBL" id="XCH12738.1"/>
    </source>
</evidence>
<name>A0AAU8ESX8_9MICC</name>
<feature type="binding site" evidence="7">
    <location>
        <position position="27"/>
    </location>
    <ligand>
        <name>UDP-N-acetyl-alpha-D-glucosamine</name>
        <dbReference type="ChEBI" id="CHEBI:57705"/>
    </ligand>
</feature>
<dbReference type="GO" id="GO:0102710">
    <property type="term" value="F:D-inositol-3-phosphate glycosyltransferase activity"/>
    <property type="evidence" value="ECO:0007669"/>
    <property type="project" value="UniProtKB-EC"/>
</dbReference>
<feature type="binding site" evidence="7">
    <location>
        <position position="306"/>
    </location>
    <ligand>
        <name>Mg(2+)</name>
        <dbReference type="ChEBI" id="CHEBI:18420"/>
    </ligand>
</feature>
<feature type="binding site" evidence="7">
    <location>
        <position position="233"/>
    </location>
    <ligand>
        <name>UDP-N-acetyl-alpha-D-glucosamine</name>
        <dbReference type="ChEBI" id="CHEBI:57705"/>
    </ligand>
</feature>
<organism evidence="10">
    <name type="scientific">Arthrobacter sp. K5</name>
    <dbReference type="NCBI Taxonomy" id="2839623"/>
    <lineage>
        <taxon>Bacteria</taxon>
        <taxon>Bacillati</taxon>
        <taxon>Actinomycetota</taxon>
        <taxon>Actinomycetes</taxon>
        <taxon>Micrococcales</taxon>
        <taxon>Micrococcaceae</taxon>
        <taxon>Arthrobacter</taxon>
    </lineage>
</organism>
<feature type="binding site" evidence="7">
    <location>
        <position position="324"/>
    </location>
    <ligand>
        <name>UDP-N-acetyl-alpha-D-glucosamine</name>
        <dbReference type="ChEBI" id="CHEBI:57705"/>
    </ligand>
</feature>
<sequence length="425" mass="45548">MSVIKRVAFLSLHTSPMEQPGSGDAGGMNVYIRGLASALAETGIEVEIFTRSTAAGQPAVEHPDPGVCVHNVLAGPPRKLPKEELPELLHSMVAEIERIRGQQPHGRYDLIHSHYWVSGVAGLELSQLWNVPLVHTMHTMAKVKNLLLHSGEQPEPRRREDGEHRIVDGATRLIANTTAEAAELVSHYGADFDHIDVAPPGVDLSVFTPAFRAQSRTDHGIDAATFHLLFAGRIQRLKGPQILLKAAALLRRRRPDIDLKLTILGALSGAKDFNLKTLVSAAGLDDVVTHHPPVSAPELAGWFRAADVVVMPSYSESFGLVALEAQACGTPVVATRVGGLTRAVSHGRTGLLVDGHHAADWADALEALHDDPTTRHNMGTAAAIHAANSGWQRTAAITLDSYHAAVDEFASSHPMAAVYGSRLTG</sequence>
<comment type="catalytic activity">
    <reaction evidence="6 7">
        <text>1D-myo-inositol 3-phosphate + UDP-N-acetyl-alpha-D-glucosamine = 1D-myo-inositol 2-acetamido-2-deoxy-alpha-D-glucopyranoside 3-phosphate + UDP + H(+)</text>
        <dbReference type="Rhea" id="RHEA:26188"/>
        <dbReference type="ChEBI" id="CHEBI:15378"/>
        <dbReference type="ChEBI" id="CHEBI:57705"/>
        <dbReference type="ChEBI" id="CHEBI:58223"/>
        <dbReference type="ChEBI" id="CHEBI:58401"/>
        <dbReference type="ChEBI" id="CHEBI:58892"/>
        <dbReference type="EC" id="2.4.1.250"/>
    </reaction>
</comment>
<evidence type="ECO:0000256" key="3">
    <source>
        <dbReference type="ARBA" id="ARBA00022679"/>
    </source>
</evidence>
<dbReference type="GO" id="GO:0000287">
    <property type="term" value="F:magnesium ion binding"/>
    <property type="evidence" value="ECO:0007669"/>
    <property type="project" value="UniProtKB-UniRule"/>
</dbReference>
<feature type="binding site" evidence="7">
    <location>
        <position position="139"/>
    </location>
    <ligand>
        <name>1D-myo-inositol 3-phosphate</name>
        <dbReference type="ChEBI" id="CHEBI:58401"/>
    </ligand>
</feature>
<dbReference type="EMBL" id="CP159279">
    <property type="protein sequence ID" value="XCH12738.1"/>
    <property type="molecule type" value="Genomic_DNA"/>
</dbReference>
<dbReference type="InterPro" id="IPR001296">
    <property type="entry name" value="Glyco_trans_1"/>
</dbReference>
<feature type="binding site" evidence="7">
    <location>
        <begin position="24"/>
        <end position="29"/>
    </location>
    <ligand>
        <name>1D-myo-inositol 3-phosphate</name>
        <dbReference type="ChEBI" id="CHEBI:58401"/>
    </ligand>
</feature>
<feature type="domain" description="Glycosyltransferase subfamily 4-like N-terminal" evidence="9">
    <location>
        <begin position="26"/>
        <end position="201"/>
    </location>
</feature>
<evidence type="ECO:0000256" key="7">
    <source>
        <dbReference type="HAMAP-Rule" id="MF_01695"/>
    </source>
</evidence>
<feature type="binding site" evidence="7">
    <location>
        <position position="316"/>
    </location>
    <ligand>
        <name>UDP-N-acetyl-alpha-D-glucosamine</name>
        <dbReference type="ChEBI" id="CHEBI:57705"/>
    </ligand>
</feature>
<keyword evidence="5 7" id="KW-0460">Magnesium</keyword>
<dbReference type="EC" id="2.4.1.250" evidence="7"/>
<protein>
    <recommendedName>
        <fullName evidence="7">D-inositol-3-phosphate glycosyltransferase</fullName>
        <ecNumber evidence="7">2.4.1.250</ecNumber>
    </recommendedName>
    <alternativeName>
        <fullName evidence="7">N-acetylglucosamine-inositol-phosphate N-acetylglucosaminyltransferase</fullName>
        <shortName evidence="7">GlcNAc-Ins-P N-acetylglucosaminyltransferase</shortName>
    </alternativeName>
</protein>
<accession>A0AAU8ESX8</accession>
<dbReference type="HAMAP" id="MF_01695">
    <property type="entry name" value="MshA"/>
    <property type="match status" value="1"/>
</dbReference>
<feature type="binding site" evidence="7">
    <location>
        <begin position="19"/>
        <end position="20"/>
    </location>
    <ligand>
        <name>UDP-N-acetyl-alpha-D-glucosamine</name>
        <dbReference type="ChEBI" id="CHEBI:57705"/>
    </ligand>
</feature>
<dbReference type="AlphaFoldDB" id="A0AAU8ESX8"/>
<feature type="binding site" evidence="7">
    <location>
        <position position="294"/>
    </location>
    <ligand>
        <name>UDP-N-acetyl-alpha-D-glucosamine</name>
        <dbReference type="ChEBI" id="CHEBI:57705"/>
    </ligand>
</feature>
<keyword evidence="2 7" id="KW-0328">Glycosyltransferase</keyword>
<comment type="subunit">
    <text evidence="7">Homodimer.</text>
</comment>
<feature type="binding site" evidence="7">
    <location>
        <position position="303"/>
    </location>
    <ligand>
        <name>Mg(2+)</name>
        <dbReference type="ChEBI" id="CHEBI:18420"/>
    </ligand>
</feature>
<dbReference type="NCBIfam" id="TIGR03449">
    <property type="entry name" value="mycothiol_MshA"/>
    <property type="match status" value="1"/>
</dbReference>
<dbReference type="Pfam" id="PF00534">
    <property type="entry name" value="Glycos_transf_1"/>
    <property type="match status" value="1"/>
</dbReference>
<feature type="binding site" evidence="7">
    <location>
        <position position="330"/>
    </location>
    <ligand>
        <name>Mg(2+)</name>
        <dbReference type="ChEBI" id="CHEBI:18420"/>
    </ligand>
</feature>
<evidence type="ECO:0000259" key="8">
    <source>
        <dbReference type="Pfam" id="PF00534"/>
    </source>
</evidence>
<keyword evidence="4 7" id="KW-0479">Metal-binding</keyword>
<dbReference type="SUPFAM" id="SSF53756">
    <property type="entry name" value="UDP-Glycosyltransferase/glycogen phosphorylase"/>
    <property type="match status" value="1"/>
</dbReference>
<evidence type="ECO:0000256" key="5">
    <source>
        <dbReference type="ARBA" id="ARBA00022842"/>
    </source>
</evidence>
<dbReference type="Gene3D" id="3.40.50.2000">
    <property type="entry name" value="Glycogen Phosphorylase B"/>
    <property type="match status" value="2"/>
</dbReference>
<feature type="binding site" evidence="7">
    <location>
        <position position="115"/>
    </location>
    <ligand>
        <name>1D-myo-inositol 3-phosphate</name>
        <dbReference type="ChEBI" id="CHEBI:58401"/>
    </ligand>
</feature>
<evidence type="ECO:0000256" key="1">
    <source>
        <dbReference type="ARBA" id="ARBA00008449"/>
    </source>
</evidence>
<evidence type="ECO:0000256" key="6">
    <source>
        <dbReference type="ARBA" id="ARBA00048131"/>
    </source>
</evidence>
<evidence type="ECO:0000256" key="4">
    <source>
        <dbReference type="ARBA" id="ARBA00022723"/>
    </source>
</evidence>
<dbReference type="PANTHER" id="PTHR45947">
    <property type="entry name" value="SULFOQUINOVOSYL TRANSFERASE SQD2"/>
    <property type="match status" value="1"/>
</dbReference>
<feature type="binding site" evidence="7">
    <location>
        <position position="82"/>
    </location>
    <ligand>
        <name>1D-myo-inositol 3-phosphate</name>
        <dbReference type="ChEBI" id="CHEBI:58401"/>
    </ligand>
</feature>
<dbReference type="InterPro" id="IPR028098">
    <property type="entry name" value="Glyco_trans_4-like_N"/>
</dbReference>
<dbReference type="PANTHER" id="PTHR45947:SF3">
    <property type="entry name" value="SULFOQUINOVOSYL TRANSFERASE SQD2"/>
    <property type="match status" value="1"/>
</dbReference>
<proteinExistence type="inferred from homology"/>
<feature type="binding site" evidence="7">
    <location>
        <position position="159"/>
    </location>
    <ligand>
        <name>1D-myo-inositol 3-phosphate</name>
        <dbReference type="ChEBI" id="CHEBI:58401"/>
    </ligand>
</feature>
<keyword evidence="3 7" id="KW-0808">Transferase</keyword>
<feature type="binding site" evidence="7">
    <location>
        <position position="13"/>
    </location>
    <ligand>
        <name>1D-myo-inositol 3-phosphate</name>
        <dbReference type="ChEBI" id="CHEBI:58401"/>
    </ligand>
</feature>
<dbReference type="RefSeq" id="WP_003805317.1">
    <property type="nucleotide sequence ID" value="NZ_CP159279.1"/>
</dbReference>
<dbReference type="InterPro" id="IPR017814">
    <property type="entry name" value="Mycothiol_biosynthesis_MshA"/>
</dbReference>
<gene>
    <name evidence="7 10" type="primary">mshA</name>
    <name evidence="10" type="ORF">ABRP34_07095</name>
</gene>
<feature type="domain" description="Glycosyl transferase family 1" evidence="8">
    <location>
        <begin position="214"/>
        <end position="382"/>
    </location>
</feature>
<dbReference type="GO" id="GO:0010125">
    <property type="term" value="P:mycothiol biosynthetic process"/>
    <property type="evidence" value="ECO:0007669"/>
    <property type="project" value="UniProtKB-UniRule"/>
</dbReference>
<feature type="binding site" evidence="7">
    <location>
        <position position="238"/>
    </location>
    <ligand>
        <name>UDP-N-acetyl-alpha-D-glucosamine</name>
        <dbReference type="ChEBI" id="CHEBI:57705"/>
    </ligand>
</feature>
<dbReference type="InterPro" id="IPR050194">
    <property type="entry name" value="Glycosyltransferase_grp1"/>
</dbReference>
<feature type="binding site" evidence="7">
    <location>
        <position position="304"/>
    </location>
    <ligand>
        <name>Mg(2+)</name>
        <dbReference type="ChEBI" id="CHEBI:18420"/>
    </ligand>
</feature>
<dbReference type="GO" id="GO:0008375">
    <property type="term" value="F:acetylglucosaminyltransferase activity"/>
    <property type="evidence" value="ECO:0007669"/>
    <property type="project" value="UniProtKB-UniRule"/>
</dbReference>
<evidence type="ECO:0000259" key="9">
    <source>
        <dbReference type="Pfam" id="PF13579"/>
    </source>
</evidence>
<comment type="function">
    <text evidence="7">Catalyzes the transfer of a N-acetyl-glucosamine moiety to 1D-myo-inositol 3-phosphate to produce 1D-myo-inositol 2-acetamido-2-deoxy-glucopyranoside 3-phosphate in the mycothiol biosynthesis pathway.</text>
</comment>
<reference evidence="10" key="1">
    <citation type="submission" date="2024-06" db="EMBL/GenBank/DDBJ databases">
        <title>Biodegradation of dimethachlon by Arthrobacter sp. K5: mechanistic insights and ecological implications.</title>
        <authorList>
            <person name="Hu S."/>
            <person name="Lu P."/>
        </authorList>
    </citation>
    <scope>NUCLEOTIDE SEQUENCE</scope>
    <source>
        <strain evidence="10">K5</strain>
    </source>
</reference>